<accession>A0ABD1FBX7</accession>
<dbReference type="InterPro" id="IPR029397">
    <property type="entry name" value="Tube_Death"/>
</dbReference>
<reference evidence="2 3" key="1">
    <citation type="submission" date="2024-05" db="EMBL/GenBank/DDBJ databases">
        <title>Genetic variation in Jamaican populations of the coffee berry borer (Hypothenemus hampei).</title>
        <authorList>
            <person name="Errbii M."/>
            <person name="Myrie A."/>
        </authorList>
    </citation>
    <scope>NUCLEOTIDE SEQUENCE [LARGE SCALE GENOMIC DNA]</scope>
    <source>
        <strain evidence="2">JA-Hopewell-2020-01-JO</strain>
        <tissue evidence="2">Whole body</tissue>
    </source>
</reference>
<dbReference type="InterPro" id="IPR011029">
    <property type="entry name" value="DEATH-like_dom_sf"/>
</dbReference>
<protein>
    <recommendedName>
        <fullName evidence="1">Tube Death domain-containing protein</fullName>
    </recommendedName>
</protein>
<evidence type="ECO:0000313" key="3">
    <source>
        <dbReference type="Proteomes" id="UP001566132"/>
    </source>
</evidence>
<dbReference type="AlphaFoldDB" id="A0ABD1FBX7"/>
<gene>
    <name evidence="2" type="ORF">ABEB36_000437</name>
</gene>
<comment type="caution">
    <text evidence="2">The sequence shown here is derived from an EMBL/GenBank/DDBJ whole genome shotgun (WGS) entry which is preliminary data.</text>
</comment>
<dbReference type="Gene3D" id="1.10.533.10">
    <property type="entry name" value="Death Domain, Fas"/>
    <property type="match status" value="1"/>
</dbReference>
<organism evidence="2 3">
    <name type="scientific">Hypothenemus hampei</name>
    <name type="common">Coffee berry borer</name>
    <dbReference type="NCBI Taxonomy" id="57062"/>
    <lineage>
        <taxon>Eukaryota</taxon>
        <taxon>Metazoa</taxon>
        <taxon>Ecdysozoa</taxon>
        <taxon>Arthropoda</taxon>
        <taxon>Hexapoda</taxon>
        <taxon>Insecta</taxon>
        <taxon>Pterygota</taxon>
        <taxon>Neoptera</taxon>
        <taxon>Endopterygota</taxon>
        <taxon>Coleoptera</taxon>
        <taxon>Polyphaga</taxon>
        <taxon>Cucujiformia</taxon>
        <taxon>Curculionidae</taxon>
        <taxon>Scolytinae</taxon>
        <taxon>Hypothenemus</taxon>
    </lineage>
</organism>
<evidence type="ECO:0000313" key="2">
    <source>
        <dbReference type="EMBL" id="KAL1516530.1"/>
    </source>
</evidence>
<dbReference type="EMBL" id="JBDJPC010000001">
    <property type="protein sequence ID" value="KAL1516530.1"/>
    <property type="molecule type" value="Genomic_DNA"/>
</dbReference>
<dbReference type="SUPFAM" id="SSF47986">
    <property type="entry name" value="DEATH domain"/>
    <property type="match status" value="1"/>
</dbReference>
<sequence length="176" mass="20793">MELQREILRLPIEVFDRLCDILDYEKRWKTLIRLIPDKISQDDFKCDITCDNLAKYNSFHIGILEYEYKRCKRSCSQNLFYEWCREEPNVRLGHLIYLLNKARLFTVTGYLAEVMTEDLIDNPWYGLEPIILPTCSILLGLLFLTVGSLLPSGSNGECLNSDWLFGFPVFEKYLWF</sequence>
<dbReference type="Proteomes" id="UP001566132">
    <property type="component" value="Unassembled WGS sequence"/>
</dbReference>
<proteinExistence type="predicted"/>
<evidence type="ECO:0000259" key="1">
    <source>
        <dbReference type="Pfam" id="PF14786"/>
    </source>
</evidence>
<dbReference type="Pfam" id="PF14786">
    <property type="entry name" value="Death_2"/>
    <property type="match status" value="1"/>
</dbReference>
<keyword evidence="3" id="KW-1185">Reference proteome</keyword>
<name>A0ABD1FBX7_HYPHA</name>
<feature type="domain" description="Tube Death" evidence="1">
    <location>
        <begin position="14"/>
        <end position="117"/>
    </location>
</feature>